<accession>A0A517VEF0</accession>
<name>A0A517VEF0_9PLAN</name>
<keyword evidence="2" id="KW-1185">Reference proteome</keyword>
<dbReference type="EMBL" id="CP036343">
    <property type="protein sequence ID" value="QDT91392.1"/>
    <property type="molecule type" value="Genomic_DNA"/>
</dbReference>
<dbReference type="KEGG" id="gax:Pan161_30490"/>
<dbReference type="AlphaFoldDB" id="A0A517VEF0"/>
<organism evidence="1 2">
    <name type="scientific">Gimesia algae</name>
    <dbReference type="NCBI Taxonomy" id="2527971"/>
    <lineage>
        <taxon>Bacteria</taxon>
        <taxon>Pseudomonadati</taxon>
        <taxon>Planctomycetota</taxon>
        <taxon>Planctomycetia</taxon>
        <taxon>Planctomycetales</taxon>
        <taxon>Planctomycetaceae</taxon>
        <taxon>Gimesia</taxon>
    </lineage>
</organism>
<evidence type="ECO:0000313" key="1">
    <source>
        <dbReference type="EMBL" id="QDT91392.1"/>
    </source>
</evidence>
<proteinExistence type="predicted"/>
<protein>
    <submittedName>
        <fullName evidence="1">Uncharacterized protein</fullName>
    </submittedName>
</protein>
<dbReference type="Proteomes" id="UP000316855">
    <property type="component" value="Chromosome"/>
</dbReference>
<evidence type="ECO:0000313" key="2">
    <source>
        <dbReference type="Proteomes" id="UP000316855"/>
    </source>
</evidence>
<gene>
    <name evidence="1" type="ORF">Pan161_30490</name>
</gene>
<reference evidence="1 2" key="1">
    <citation type="submission" date="2019-02" db="EMBL/GenBank/DDBJ databases">
        <title>Deep-cultivation of Planctomycetes and their phenomic and genomic characterization uncovers novel biology.</title>
        <authorList>
            <person name="Wiegand S."/>
            <person name="Jogler M."/>
            <person name="Boedeker C."/>
            <person name="Pinto D."/>
            <person name="Vollmers J."/>
            <person name="Rivas-Marin E."/>
            <person name="Kohn T."/>
            <person name="Peeters S.H."/>
            <person name="Heuer A."/>
            <person name="Rast P."/>
            <person name="Oberbeckmann S."/>
            <person name="Bunk B."/>
            <person name="Jeske O."/>
            <person name="Meyerdierks A."/>
            <person name="Storesund J.E."/>
            <person name="Kallscheuer N."/>
            <person name="Luecker S."/>
            <person name="Lage O.M."/>
            <person name="Pohl T."/>
            <person name="Merkel B.J."/>
            <person name="Hornburger P."/>
            <person name="Mueller R.-W."/>
            <person name="Bruemmer F."/>
            <person name="Labrenz M."/>
            <person name="Spormann A.M."/>
            <person name="Op den Camp H."/>
            <person name="Overmann J."/>
            <person name="Amann R."/>
            <person name="Jetten M.S.M."/>
            <person name="Mascher T."/>
            <person name="Medema M.H."/>
            <person name="Devos D.P."/>
            <person name="Kaster A.-K."/>
            <person name="Ovreas L."/>
            <person name="Rohde M."/>
            <person name="Galperin M.Y."/>
            <person name="Jogler C."/>
        </authorList>
    </citation>
    <scope>NUCLEOTIDE SEQUENCE [LARGE SCALE GENOMIC DNA]</scope>
    <source>
        <strain evidence="1 2">Pan161</strain>
    </source>
</reference>
<sequence length="50" mass="5951">MSWMLCTPMQEINFIYLNLHDEYRSGGISLPFLMIFRVVQRLVVRLCKMG</sequence>